<gene>
    <name evidence="2" type="ORF">FEK29_13870</name>
</gene>
<comment type="caution">
    <text evidence="2">The sequence shown here is derived from an EMBL/GenBank/DDBJ whole genome shotgun (WGS) entry which is preliminary data.</text>
</comment>
<keyword evidence="3" id="KW-1185">Reference proteome</keyword>
<feature type="domain" description="Protein NO VEIN C-terminal" evidence="1">
    <location>
        <begin position="230"/>
        <end position="314"/>
    </location>
</feature>
<dbReference type="OrthoDB" id="5678128at2"/>
<sequence>MNKSPIIPFEKGRLIKFWPNEINMKYNPILFMRIAWMKDYKGVTVNDIPSGAGSYVDKNKDGGEVYNFMPLDKKLYGYARMQNGRSINIDKLGANSSDSSIEGVTVVFISKHPGTGGQYIVGWYKNATLYRKLQNIEHSDRGEHTSYNVLTDSSNGKLISEDDRVFSIPHGKKGWPGQTNVWYLPKIGKDSFLSKLKGYMSDPDTWIDRTRKKIPPLTGFQKDFEKRKQIEIAAMEKTAEYFSRRGFEVKDVCKLNYGWDLEAKKGEQTLLLEVKGLSGKFGEYGFEITPNEFVKSKRNRKHFRFCILSYALKSKDQQLDIFYYQNSNWRTIDGKQMKIEEIRSGKGILV</sequence>
<evidence type="ECO:0000313" key="3">
    <source>
        <dbReference type="Proteomes" id="UP000308382"/>
    </source>
</evidence>
<dbReference type="AlphaFoldDB" id="A0A5R8M0N4"/>
<dbReference type="Pfam" id="PF13020">
    <property type="entry name" value="NOV_C"/>
    <property type="match status" value="1"/>
</dbReference>
<organism evidence="2 3">
    <name type="scientific">Maribacter aurantiacus</name>
    <dbReference type="NCBI Taxonomy" id="1882343"/>
    <lineage>
        <taxon>Bacteria</taxon>
        <taxon>Pseudomonadati</taxon>
        <taxon>Bacteroidota</taxon>
        <taxon>Flavobacteriia</taxon>
        <taxon>Flavobacteriales</taxon>
        <taxon>Flavobacteriaceae</taxon>
        <taxon>Maribacter</taxon>
    </lineage>
</organism>
<dbReference type="EMBL" id="VBUK01000009">
    <property type="protein sequence ID" value="TLF43197.1"/>
    <property type="molecule type" value="Genomic_DNA"/>
</dbReference>
<reference evidence="2 3" key="1">
    <citation type="journal article" date="2017" name="Int. J. Syst. Evol. Microbiol.">
        <title>Maripseudobacter aurantiacus gen. nov., sp. nov., a novel member of the family Flavobacteriaceae isolated from a sedimentation basin.</title>
        <authorList>
            <person name="Chen C."/>
            <person name="Su Y."/>
            <person name="Tao T."/>
            <person name="Fu G."/>
            <person name="Zhang C."/>
            <person name="Sun C."/>
            <person name="Zhang X."/>
            <person name="Wu M."/>
        </authorList>
    </citation>
    <scope>NUCLEOTIDE SEQUENCE [LARGE SCALE GENOMIC DNA]</scope>
    <source>
        <strain evidence="3">CDA4</strain>
    </source>
</reference>
<name>A0A5R8M0N4_9FLAO</name>
<evidence type="ECO:0000259" key="1">
    <source>
        <dbReference type="Pfam" id="PF13020"/>
    </source>
</evidence>
<proteinExistence type="predicted"/>
<accession>A0A5R8M0N4</accession>
<evidence type="ECO:0000313" key="2">
    <source>
        <dbReference type="EMBL" id="TLF43197.1"/>
    </source>
</evidence>
<dbReference type="InterPro" id="IPR024975">
    <property type="entry name" value="NOV_C"/>
</dbReference>
<dbReference type="Proteomes" id="UP000308382">
    <property type="component" value="Unassembled WGS sequence"/>
</dbReference>
<protein>
    <submittedName>
        <fullName evidence="2">DUF3883 domain-containing protein</fullName>
    </submittedName>
</protein>
<dbReference type="RefSeq" id="WP_138259042.1">
    <property type="nucleotide sequence ID" value="NZ_VBUK01000009.1"/>
</dbReference>